<feature type="compositionally biased region" description="Basic and acidic residues" evidence="1">
    <location>
        <begin position="1"/>
        <end position="13"/>
    </location>
</feature>
<dbReference type="AlphaFoldDB" id="A0A8I0GAS9"/>
<evidence type="ECO:0000313" key="2">
    <source>
        <dbReference type="EMBL" id="MBD3688831.1"/>
    </source>
</evidence>
<dbReference type="RefSeq" id="WP_191071939.1">
    <property type="nucleotide sequence ID" value="NZ_CP060506.1"/>
</dbReference>
<comment type="caution">
    <text evidence="2">The sequence shown here is derived from an EMBL/GenBank/DDBJ whole genome shotgun (WGS) entry which is preliminary data.</text>
</comment>
<dbReference type="EMBL" id="JACRUO010000001">
    <property type="protein sequence ID" value="MBD3688831.1"/>
    <property type="molecule type" value="Genomic_DNA"/>
</dbReference>
<evidence type="ECO:0000313" key="3">
    <source>
        <dbReference type="Proteomes" id="UP000627538"/>
    </source>
</evidence>
<name>A0A8I0GAS9_9ACTO</name>
<gene>
    <name evidence="2" type="ORF">H8R10_01055</name>
</gene>
<accession>A0A8I0GAS9</accession>
<keyword evidence="3" id="KW-1185">Reference proteome</keyword>
<evidence type="ECO:0000256" key="1">
    <source>
        <dbReference type="SAM" id="MobiDB-lite"/>
    </source>
</evidence>
<dbReference type="Pfam" id="PF13834">
    <property type="entry name" value="DUF4193"/>
    <property type="match status" value="1"/>
</dbReference>
<organism evidence="2 3">
    <name type="scientific">Nanchangia anserum</name>
    <dbReference type="NCBI Taxonomy" id="2692125"/>
    <lineage>
        <taxon>Bacteria</taxon>
        <taxon>Bacillati</taxon>
        <taxon>Actinomycetota</taxon>
        <taxon>Actinomycetes</taxon>
        <taxon>Actinomycetales</taxon>
        <taxon>Actinomycetaceae</taxon>
        <taxon>Nanchangia</taxon>
    </lineage>
</organism>
<dbReference type="Proteomes" id="UP000627538">
    <property type="component" value="Unassembled WGS sequence"/>
</dbReference>
<sequence>MATDYDAPRKKDDDVESDSLEELQARRAEASGSPEVDGDEENAAAEEFELPGADLSNEELSVQVVPRQDDEFTCSICFLVHHRSQLADTDDGQPVCADCAD</sequence>
<dbReference type="InterPro" id="IPR025242">
    <property type="entry name" value="DUF4193"/>
</dbReference>
<reference evidence="2 3" key="1">
    <citation type="submission" date="2020-08" db="EMBL/GenBank/DDBJ databases">
        <title>Winkia gen. nov., sp. nov., isolated from faeces of the Anser albifrons in China.</title>
        <authorList>
            <person name="Liu Q."/>
        </authorList>
    </citation>
    <scope>NUCLEOTIDE SEQUENCE [LARGE SCALE GENOMIC DNA]</scope>
    <source>
        <strain evidence="2 3">C62</strain>
    </source>
</reference>
<proteinExistence type="predicted"/>
<feature type="compositionally biased region" description="Acidic residues" evidence="1">
    <location>
        <begin position="36"/>
        <end position="49"/>
    </location>
</feature>
<feature type="region of interest" description="Disordered" evidence="1">
    <location>
        <begin position="1"/>
        <end position="56"/>
    </location>
</feature>
<protein>
    <submittedName>
        <fullName evidence="2">DUF4193 domain-containing protein</fullName>
    </submittedName>
</protein>